<gene>
    <name evidence="1" type="ORF">RIF29_08848</name>
</gene>
<dbReference type="EMBL" id="JAYWIO010000002">
    <property type="protein sequence ID" value="KAK7281130.1"/>
    <property type="molecule type" value="Genomic_DNA"/>
</dbReference>
<dbReference type="Proteomes" id="UP001372338">
    <property type="component" value="Unassembled WGS sequence"/>
</dbReference>
<evidence type="ECO:0000313" key="2">
    <source>
        <dbReference type="Proteomes" id="UP001372338"/>
    </source>
</evidence>
<evidence type="ECO:0000313" key="1">
    <source>
        <dbReference type="EMBL" id="KAK7281130.1"/>
    </source>
</evidence>
<dbReference type="AlphaFoldDB" id="A0AAN9FXI2"/>
<comment type="caution">
    <text evidence="1">The sequence shown here is derived from an EMBL/GenBank/DDBJ whole genome shotgun (WGS) entry which is preliminary data.</text>
</comment>
<proteinExistence type="predicted"/>
<name>A0AAN9FXI2_CROPI</name>
<keyword evidence="2" id="KW-1185">Reference proteome</keyword>
<accession>A0AAN9FXI2</accession>
<sequence length="102" mass="11499">MEIRRKAMELQVIHSINSYYNLFAMDCDGSGRDRAGGLALLWNKALDITVISVSLNHIDLSMTLKEFDYPMIITCIYGQPESSLKSHTWDMLSAMARVGKCP</sequence>
<organism evidence="1 2">
    <name type="scientific">Crotalaria pallida</name>
    <name type="common">Smooth rattlebox</name>
    <name type="synonym">Crotalaria striata</name>
    <dbReference type="NCBI Taxonomy" id="3830"/>
    <lineage>
        <taxon>Eukaryota</taxon>
        <taxon>Viridiplantae</taxon>
        <taxon>Streptophyta</taxon>
        <taxon>Embryophyta</taxon>
        <taxon>Tracheophyta</taxon>
        <taxon>Spermatophyta</taxon>
        <taxon>Magnoliopsida</taxon>
        <taxon>eudicotyledons</taxon>
        <taxon>Gunneridae</taxon>
        <taxon>Pentapetalae</taxon>
        <taxon>rosids</taxon>
        <taxon>fabids</taxon>
        <taxon>Fabales</taxon>
        <taxon>Fabaceae</taxon>
        <taxon>Papilionoideae</taxon>
        <taxon>50 kb inversion clade</taxon>
        <taxon>genistoids sensu lato</taxon>
        <taxon>core genistoids</taxon>
        <taxon>Crotalarieae</taxon>
        <taxon>Crotalaria</taxon>
    </lineage>
</organism>
<protein>
    <submittedName>
        <fullName evidence="1">Uncharacterized protein</fullName>
    </submittedName>
</protein>
<reference evidence="1 2" key="1">
    <citation type="submission" date="2024-01" db="EMBL/GenBank/DDBJ databases">
        <title>The genomes of 5 underutilized Papilionoideae crops provide insights into root nodulation and disease resistanc.</title>
        <authorList>
            <person name="Yuan L."/>
        </authorList>
    </citation>
    <scope>NUCLEOTIDE SEQUENCE [LARGE SCALE GENOMIC DNA]</scope>
    <source>
        <strain evidence="1">ZHUSHIDOU_FW_LH</strain>
        <tissue evidence="1">Leaf</tissue>
    </source>
</reference>